<feature type="transmembrane region" description="Helical" evidence="1">
    <location>
        <begin position="163"/>
        <end position="184"/>
    </location>
</feature>
<dbReference type="AlphaFoldDB" id="A0A6G6WJV0"/>
<accession>A0A6G6WJV0</accession>
<keyword evidence="1" id="KW-0812">Transmembrane</keyword>
<gene>
    <name evidence="2" type="ORF">G5V58_24050</name>
</gene>
<keyword evidence="1" id="KW-0472">Membrane</keyword>
<feature type="transmembrane region" description="Helical" evidence="1">
    <location>
        <begin position="59"/>
        <end position="79"/>
    </location>
</feature>
<evidence type="ECO:0000313" key="3">
    <source>
        <dbReference type="Proteomes" id="UP000502996"/>
    </source>
</evidence>
<dbReference type="KEGG" id="nano:G5V58_24050"/>
<evidence type="ECO:0008006" key="4">
    <source>
        <dbReference type="Google" id="ProtNLM"/>
    </source>
</evidence>
<keyword evidence="1" id="KW-1133">Transmembrane helix</keyword>
<keyword evidence="3" id="KW-1185">Reference proteome</keyword>
<evidence type="ECO:0000313" key="2">
    <source>
        <dbReference type="EMBL" id="QIG45413.1"/>
    </source>
</evidence>
<evidence type="ECO:0000256" key="1">
    <source>
        <dbReference type="SAM" id="Phobius"/>
    </source>
</evidence>
<dbReference type="EMBL" id="CP049257">
    <property type="protein sequence ID" value="QIG45413.1"/>
    <property type="molecule type" value="Genomic_DNA"/>
</dbReference>
<organism evidence="2 3">
    <name type="scientific">Nocardioides anomalus</name>
    <dbReference type="NCBI Taxonomy" id="2712223"/>
    <lineage>
        <taxon>Bacteria</taxon>
        <taxon>Bacillati</taxon>
        <taxon>Actinomycetota</taxon>
        <taxon>Actinomycetes</taxon>
        <taxon>Propionibacteriales</taxon>
        <taxon>Nocardioidaceae</taxon>
        <taxon>Nocardioides</taxon>
    </lineage>
</organism>
<dbReference type="Proteomes" id="UP000502996">
    <property type="component" value="Chromosome"/>
</dbReference>
<feature type="transmembrane region" description="Helical" evidence="1">
    <location>
        <begin position="196"/>
        <end position="217"/>
    </location>
</feature>
<proteinExistence type="predicted"/>
<protein>
    <recommendedName>
        <fullName evidence="4">DUF3159 domain-containing protein</fullName>
    </recommendedName>
</protein>
<name>A0A6G6WJV0_9ACTN</name>
<sequence length="232" mass="24432">MALLDLPAGTSLQPAAGVEQGPVHPSLPAVLRRVGVNLLVACVVPGVLFFTLFVTAGVWVAIGCALLWSYGAIGVRWATGRRPSGMLLLTAAVLTVRTLVALAADSTFVYFLQPVLTDLVLGTAFLASALTARPVVARLAGDFYPLTAELHARCGIQRLFRRLTLLWAAALLGKATVVLILLLSQPLTTFVLAKTVVVPVTNATCIVLTILAASAVARREGLLARTETVSLR</sequence>
<reference evidence="2 3" key="1">
    <citation type="submission" date="2020-02" db="EMBL/GenBank/DDBJ databases">
        <title>Full genome sequence of Nocardioides sp. R-3366.</title>
        <authorList>
            <person name="Im W.-T."/>
        </authorList>
    </citation>
    <scope>NUCLEOTIDE SEQUENCE [LARGE SCALE GENOMIC DNA]</scope>
    <source>
        <strain evidence="2 3">R-3366</strain>
    </source>
</reference>
<feature type="transmembrane region" description="Helical" evidence="1">
    <location>
        <begin position="86"/>
        <end position="104"/>
    </location>
</feature>
<feature type="transmembrane region" description="Helical" evidence="1">
    <location>
        <begin position="110"/>
        <end position="130"/>
    </location>
</feature>
<dbReference type="NCBIfam" id="NF041646">
    <property type="entry name" value="VC0807_fam"/>
    <property type="match status" value="1"/>
</dbReference>
<dbReference type="RefSeq" id="WP_165237960.1">
    <property type="nucleotide sequence ID" value="NZ_CP049257.1"/>
</dbReference>